<name>A0ABW8KI74_9GAMM</name>
<comment type="caution">
    <text evidence="2">The sequence shown here is derived from an EMBL/GenBank/DDBJ whole genome shotgun (WGS) entry which is preliminary data.</text>
</comment>
<accession>A0ABW8KI74</accession>
<keyword evidence="1" id="KW-0732">Signal</keyword>
<evidence type="ECO:0000256" key="1">
    <source>
        <dbReference type="SAM" id="SignalP"/>
    </source>
</evidence>
<dbReference type="RefSeq" id="WP_404540865.1">
    <property type="nucleotide sequence ID" value="NZ_JADIKL010000007.1"/>
</dbReference>
<proteinExistence type="predicted"/>
<evidence type="ECO:0008006" key="4">
    <source>
        <dbReference type="Google" id="ProtNLM"/>
    </source>
</evidence>
<organism evidence="2 3">
    <name type="scientific">Dyella agri</name>
    <dbReference type="NCBI Taxonomy" id="1926869"/>
    <lineage>
        <taxon>Bacteria</taxon>
        <taxon>Pseudomonadati</taxon>
        <taxon>Pseudomonadota</taxon>
        <taxon>Gammaproteobacteria</taxon>
        <taxon>Lysobacterales</taxon>
        <taxon>Rhodanobacteraceae</taxon>
        <taxon>Dyella</taxon>
    </lineage>
</organism>
<dbReference type="EMBL" id="JADIKL010000007">
    <property type="protein sequence ID" value="MFK2931835.1"/>
    <property type="molecule type" value="Genomic_DNA"/>
</dbReference>
<feature type="signal peptide" evidence="1">
    <location>
        <begin position="1"/>
        <end position="26"/>
    </location>
</feature>
<dbReference type="Proteomes" id="UP001620397">
    <property type="component" value="Unassembled WGS sequence"/>
</dbReference>
<feature type="chain" id="PRO_5046520695" description="Haem-binding uptake Tiki superfamily ChaN domain-containing protein" evidence="1">
    <location>
        <begin position="27"/>
        <end position="435"/>
    </location>
</feature>
<protein>
    <recommendedName>
        <fullName evidence="4">Haem-binding uptake Tiki superfamily ChaN domain-containing protein</fullName>
    </recommendedName>
</protein>
<sequence length="435" mass="47163">MRTLQTSASLALALTVFAVSATQAPAAQRQTADQLDQKTLVAAYKQSIAEARAGRYLAASFGLLDQLHLTEASQIPDADVFDQWAQVMSCMTNRPSINPAAGVDFNVPPSQLTDLRDATAVPAIEEIVRRARHTRIVILDENHLDPRGRAFALDVARALRPLGYSVLAIEALRGVADDGEARARMASLAADKHARPSTGYYFDDPVFADFLRQSLALGYQPVNYETTRTNYSADPKVAQGQREKDQADALMRRTVTSFPKAKILIYVGEHHAAERPIAIEGGHVRMMADYLKEASGIDPLTIDQAGLSALPMNRPNVDLYAVAAPKAPRQSMVLLLHGKPLTVGLLAGSVDLQVVHPPVVLDHGRPTWLRSLGRTPSPVPQKLLPATGTRLVQAFLAADGDDTIPIDQVLVTAGKPAPWLMLPHAAIRYAVQDRP</sequence>
<keyword evidence="3" id="KW-1185">Reference proteome</keyword>
<reference evidence="2 3" key="1">
    <citation type="submission" date="2020-10" db="EMBL/GenBank/DDBJ databases">
        <title>Phylogeny of dyella-like bacteria.</title>
        <authorList>
            <person name="Fu J."/>
        </authorList>
    </citation>
    <scope>NUCLEOTIDE SEQUENCE [LARGE SCALE GENOMIC DNA]</scope>
    <source>
        <strain evidence="2 3">DKC-1</strain>
    </source>
</reference>
<gene>
    <name evidence="2" type="ORF">ISP14_13640</name>
</gene>
<evidence type="ECO:0000313" key="2">
    <source>
        <dbReference type="EMBL" id="MFK2931835.1"/>
    </source>
</evidence>
<evidence type="ECO:0000313" key="3">
    <source>
        <dbReference type="Proteomes" id="UP001620397"/>
    </source>
</evidence>